<feature type="compositionally biased region" description="Low complexity" evidence="1">
    <location>
        <begin position="348"/>
        <end position="361"/>
    </location>
</feature>
<protein>
    <submittedName>
        <fullName evidence="3">Uncharacterized protein</fullName>
    </submittedName>
</protein>
<feature type="region of interest" description="Disordered" evidence="1">
    <location>
        <begin position="341"/>
        <end position="361"/>
    </location>
</feature>
<feature type="compositionally biased region" description="Polar residues" evidence="1">
    <location>
        <begin position="1"/>
        <end position="15"/>
    </location>
</feature>
<gene>
    <name evidence="3" type="ORF">BKH28_12255</name>
</gene>
<feature type="compositionally biased region" description="Basic and acidic residues" evidence="1">
    <location>
        <begin position="31"/>
        <end position="41"/>
    </location>
</feature>
<evidence type="ECO:0000313" key="3">
    <source>
        <dbReference type="EMBL" id="OLO47471.1"/>
    </source>
</evidence>
<keyword evidence="2" id="KW-0472">Membrane</keyword>
<name>A0A1Q8VHB3_9ACTO</name>
<organism evidence="3 4">
    <name type="scientific">Actinomyces oris</name>
    <dbReference type="NCBI Taxonomy" id="544580"/>
    <lineage>
        <taxon>Bacteria</taxon>
        <taxon>Bacillati</taxon>
        <taxon>Actinomycetota</taxon>
        <taxon>Actinomycetes</taxon>
        <taxon>Actinomycetales</taxon>
        <taxon>Actinomycetaceae</taxon>
        <taxon>Actinomyces</taxon>
    </lineage>
</organism>
<sequence>MSTEQTGVNAPTSEEPTQDEHAPRGSRRAIRQAERAAEREAILTGQQPLLTRREMRRLREEAKALRAAVEAGEITPEQAQALQDPLADPASVTSRASAASGEDAQLGLGESTELPAADGVDYLEQGGQNPPLNLSVPEGPAASAPSWRSLSAAEAVAISEIETGLMEAVDLPVATLDYDAHWAANASSEPAPVPTRFSLKDRLEGGSVSETDEPESPEANEPQNAVEVIDDAETEEPSTSPYDYREGFEPTVQGDGEASSQSSSSSANAVSAASAVPAVSTTVSGAADFAAYEQAGAPRTTESARSGLSAGSASSAGSVRRPIVRIPAAAQGVRTVNASTGELSSVQPVDSSPSAQDAADAQDVYGVPSIEEPMVQDDAAVEVDLEAQTMVVPTSAPSSLAEQDSEFGAPGAPQWRSLHQPSQADDFQEAIVAGTAETSVVSGEAVSPYAFYSDEAENGNGPLGASEWDSVAVPAAEAPEEPYLAPVNEVTGRVPTPDHVLPMEQPSSSSRIGKILMAALIIVLLLIIIAVVLAVLISGGKIGGGTSAMAATIGAGEWIRQLV</sequence>
<evidence type="ECO:0000256" key="1">
    <source>
        <dbReference type="SAM" id="MobiDB-lite"/>
    </source>
</evidence>
<dbReference type="AlphaFoldDB" id="A0A1Q8VHB3"/>
<dbReference type="RefSeq" id="WP_075419060.1">
    <property type="nucleotide sequence ID" value="NZ_MSKL01000031.1"/>
</dbReference>
<evidence type="ECO:0000256" key="2">
    <source>
        <dbReference type="SAM" id="Phobius"/>
    </source>
</evidence>
<feature type="region of interest" description="Disordered" evidence="1">
    <location>
        <begin position="68"/>
        <end position="148"/>
    </location>
</feature>
<accession>A0A1Q8VHB3</accession>
<evidence type="ECO:0000313" key="4">
    <source>
        <dbReference type="Proteomes" id="UP000186394"/>
    </source>
</evidence>
<keyword evidence="2" id="KW-1133">Transmembrane helix</keyword>
<dbReference type="OrthoDB" id="3260753at2"/>
<feature type="region of interest" description="Disordered" evidence="1">
    <location>
        <begin position="1"/>
        <end position="48"/>
    </location>
</feature>
<feature type="region of interest" description="Disordered" evidence="1">
    <location>
        <begin position="203"/>
        <end position="265"/>
    </location>
</feature>
<dbReference type="Proteomes" id="UP000186394">
    <property type="component" value="Unassembled WGS sequence"/>
</dbReference>
<comment type="caution">
    <text evidence="3">The sequence shown here is derived from an EMBL/GenBank/DDBJ whole genome shotgun (WGS) entry which is preliminary data.</text>
</comment>
<feature type="compositionally biased region" description="Low complexity" evidence="1">
    <location>
        <begin position="303"/>
        <end position="318"/>
    </location>
</feature>
<feature type="region of interest" description="Disordered" evidence="1">
    <location>
        <begin position="297"/>
        <end position="318"/>
    </location>
</feature>
<dbReference type="EMBL" id="MSKL01000031">
    <property type="protein sequence ID" value="OLO47471.1"/>
    <property type="molecule type" value="Genomic_DNA"/>
</dbReference>
<feature type="transmembrane region" description="Helical" evidence="2">
    <location>
        <begin position="515"/>
        <end position="537"/>
    </location>
</feature>
<reference evidence="3 4" key="1">
    <citation type="submission" date="2016-12" db="EMBL/GenBank/DDBJ databases">
        <title>Genomic comparison of strains in the 'Actinomyces naeslundii' group.</title>
        <authorList>
            <person name="Mughal S.R."/>
            <person name="Do T."/>
            <person name="Gilbert S.C."/>
            <person name="Witherden E.A."/>
            <person name="Didelot X."/>
            <person name="Beighton D."/>
        </authorList>
    </citation>
    <scope>NUCLEOTIDE SEQUENCE [LARGE SCALE GENOMIC DNA]</scope>
    <source>
        <strain evidence="3 4">P6N</strain>
    </source>
</reference>
<keyword evidence="2" id="KW-0812">Transmembrane</keyword>
<proteinExistence type="predicted"/>